<protein>
    <submittedName>
        <fullName evidence="1">CDP-glycerol glycerophosphotransferase family protein</fullName>
    </submittedName>
</protein>
<dbReference type="RefSeq" id="WP_188255979.1">
    <property type="nucleotide sequence ID" value="NZ_JABVCF010000009.1"/>
</dbReference>
<dbReference type="EMBL" id="JAGWCR010000009">
    <property type="protein sequence ID" value="MBS3650423.1"/>
    <property type="molecule type" value="Genomic_DNA"/>
</dbReference>
<dbReference type="InterPro" id="IPR007554">
    <property type="entry name" value="Glycerophosphate_synth"/>
</dbReference>
<proteinExistence type="predicted"/>
<dbReference type="GO" id="GO:0047355">
    <property type="term" value="F:CDP-glycerol glycerophosphotransferase activity"/>
    <property type="evidence" value="ECO:0007669"/>
    <property type="project" value="InterPro"/>
</dbReference>
<dbReference type="InterPro" id="IPR043148">
    <property type="entry name" value="TagF_C"/>
</dbReference>
<gene>
    <name evidence="1" type="ORF">KEU06_17550</name>
</gene>
<name>A0A942E3G4_9HYPH</name>
<dbReference type="SUPFAM" id="SSF53756">
    <property type="entry name" value="UDP-Glycosyltransferase/glycogen phosphorylase"/>
    <property type="match status" value="1"/>
</dbReference>
<dbReference type="Gene3D" id="3.40.50.12580">
    <property type="match status" value="1"/>
</dbReference>
<dbReference type="GO" id="GO:0016020">
    <property type="term" value="C:membrane"/>
    <property type="evidence" value="ECO:0007669"/>
    <property type="project" value="InterPro"/>
</dbReference>
<organism evidence="1 2">
    <name type="scientific">Pseudaminobacter soli</name>
    <name type="common">ex Zhang et al. 2022</name>
    <dbReference type="NCBI Taxonomy" id="2831468"/>
    <lineage>
        <taxon>Bacteria</taxon>
        <taxon>Pseudomonadati</taxon>
        <taxon>Pseudomonadota</taxon>
        <taxon>Alphaproteobacteria</taxon>
        <taxon>Hyphomicrobiales</taxon>
        <taxon>Phyllobacteriaceae</taxon>
        <taxon>Pseudaminobacter</taxon>
    </lineage>
</organism>
<evidence type="ECO:0000313" key="1">
    <source>
        <dbReference type="EMBL" id="MBS3650423.1"/>
    </source>
</evidence>
<evidence type="ECO:0000313" key="2">
    <source>
        <dbReference type="Proteomes" id="UP000680348"/>
    </source>
</evidence>
<comment type="caution">
    <text evidence="1">The sequence shown here is derived from an EMBL/GenBank/DDBJ whole genome shotgun (WGS) entry which is preliminary data.</text>
</comment>
<dbReference type="Pfam" id="PF04464">
    <property type="entry name" value="Glyphos_transf"/>
    <property type="match status" value="1"/>
</dbReference>
<keyword evidence="2" id="KW-1185">Reference proteome</keyword>
<accession>A0A942E3G4</accession>
<sequence length="388" mass="44476">MSVAAERVAFIGWNPFQLLHFLRLIRALPGSVFVLEDRGSNLEMFPHDLLHASSFEILIANKEMMEDLDRRFDVIVCQTPFHGIDLINDAKIVMVQYGYAKSAHNYGAWRSLADLTLVYGDVAAQHISRFCPVDVIGCHRFDDWRDEEWRADAVQRHKSALDRGKPILLYAPTWGELSSSDRYLDSLLTLRTDFTLIVKIHHNVGDQLRLPDDVIRCGREDDLFSLMSVCDALVSDYSGAIFDAVLCRVPTILLDMPTDCLVGNKTEKGSLEVGRREELGLRIASPTDLSSARLQEAFDDPMHLLARSDRVRSELFYTGHATERFITALTEISSERRDRPEYQIYVRNEVRERLAAQRALRQTRRELKAKLRDLRSRSITLPFRIRGL</sequence>
<dbReference type="Proteomes" id="UP000680348">
    <property type="component" value="Unassembled WGS sequence"/>
</dbReference>
<dbReference type="AlphaFoldDB" id="A0A942E3G4"/>
<reference evidence="1" key="1">
    <citation type="submission" date="2021-04" db="EMBL/GenBank/DDBJ databases">
        <title>Pseudaminobacter soli sp. nov., isolated from paddy soil contaminated by heavy metals.</title>
        <authorList>
            <person name="Zhang K."/>
        </authorList>
    </citation>
    <scope>NUCLEOTIDE SEQUENCE</scope>
    <source>
        <strain evidence="1">19-2017</strain>
    </source>
</reference>